<feature type="transmembrane region" description="Helical" evidence="5">
    <location>
        <begin position="832"/>
        <end position="854"/>
    </location>
</feature>
<dbReference type="AlphaFoldDB" id="A0A7J6L3M4"/>
<dbReference type="GO" id="GO:0005886">
    <property type="term" value="C:plasma membrane"/>
    <property type="evidence" value="ECO:0007669"/>
    <property type="project" value="TreeGrafter"/>
</dbReference>
<dbReference type="GO" id="GO:0046943">
    <property type="term" value="F:carboxylic acid transmembrane transporter activity"/>
    <property type="evidence" value="ECO:0007669"/>
    <property type="project" value="TreeGrafter"/>
</dbReference>
<feature type="transmembrane region" description="Helical" evidence="5">
    <location>
        <begin position="713"/>
        <end position="733"/>
    </location>
</feature>
<protein>
    <recommendedName>
        <fullName evidence="6">Major facilitator superfamily (MFS) profile domain-containing protein</fullName>
    </recommendedName>
</protein>
<feature type="transmembrane region" description="Helical" evidence="5">
    <location>
        <begin position="516"/>
        <end position="533"/>
    </location>
</feature>
<dbReference type="Pfam" id="PF00083">
    <property type="entry name" value="Sugar_tr"/>
    <property type="match status" value="4"/>
</dbReference>
<reference evidence="7 8" key="1">
    <citation type="submission" date="2020-04" db="EMBL/GenBank/DDBJ databases">
        <title>Perkinsus chesapeaki whole genome sequence.</title>
        <authorList>
            <person name="Bogema D.R."/>
        </authorList>
    </citation>
    <scope>NUCLEOTIDE SEQUENCE [LARGE SCALE GENOMIC DNA]</scope>
    <source>
        <strain evidence="7">ATCC PRA-425</strain>
    </source>
</reference>
<evidence type="ECO:0000256" key="3">
    <source>
        <dbReference type="ARBA" id="ARBA00022989"/>
    </source>
</evidence>
<evidence type="ECO:0000313" key="7">
    <source>
        <dbReference type="EMBL" id="KAF4654070.1"/>
    </source>
</evidence>
<keyword evidence="2 5" id="KW-0812">Transmembrane</keyword>
<comment type="subcellular location">
    <subcellularLocation>
        <location evidence="1">Membrane</location>
        <topology evidence="1">Multi-pass membrane protein</topology>
    </subcellularLocation>
</comment>
<feature type="transmembrane region" description="Helical" evidence="5">
    <location>
        <begin position="401"/>
        <end position="420"/>
    </location>
</feature>
<evidence type="ECO:0000256" key="4">
    <source>
        <dbReference type="ARBA" id="ARBA00023136"/>
    </source>
</evidence>
<feature type="transmembrane region" description="Helical" evidence="5">
    <location>
        <begin position="803"/>
        <end position="826"/>
    </location>
</feature>
<feature type="transmembrane region" description="Helical" evidence="5">
    <location>
        <begin position="71"/>
        <end position="91"/>
    </location>
</feature>
<dbReference type="OrthoDB" id="433512at2759"/>
<feature type="domain" description="Major facilitator superfamily (MFS) profile" evidence="6">
    <location>
        <begin position="26"/>
        <end position="433"/>
    </location>
</feature>
<name>A0A7J6L3M4_PERCH</name>
<keyword evidence="8" id="KW-1185">Reference proteome</keyword>
<feature type="transmembrane region" description="Helical" evidence="5">
    <location>
        <begin position="290"/>
        <end position="314"/>
    </location>
</feature>
<feature type="transmembrane region" description="Helical" evidence="5">
    <location>
        <begin position="194"/>
        <end position="213"/>
    </location>
</feature>
<feature type="transmembrane region" description="Helical" evidence="5">
    <location>
        <begin position="585"/>
        <end position="610"/>
    </location>
</feature>
<evidence type="ECO:0000256" key="1">
    <source>
        <dbReference type="ARBA" id="ARBA00004141"/>
    </source>
</evidence>
<sequence length="883" mass="95162">MSETKIYSRDVTPKSNIDVFRENGSLILKLGSGFFADAYDMFVVDIVLAILHELQLEDPEGLGLNAETKGLIAAATSAGAVLGMIFFGIIGDYFGRRVSIICTGALVMVGSIASACVQRSETFSLASQLCLCRVVLGFGIGGEYPLSAAMASERASSDARGRVVAGVFSMQGVGMLAASILPLIFLYAGASMHFTWRFLLGIAVLPSAVALYFRFGLKESAVFSQAKSRAPANPVSRVKALMKTLALVAVPLIGTSLSWLFMDITFYGTGEFKHAVSDSLFPQENGHEKVIDAAIFAMIISFIALPGYICACIFIDKLGRWMLQVIGFIMMIIFYVVMALCTQFNANAYLNLVVFGVTFFWTNFGPNTTTFIIPSEIFPTEVKTTCHGFSAAMAKVGNERFARFIAVVDPFICLFSYFMATTTKPDVEVKSQSTFAVFKENFPLILKLGSGFFADAYDMFVIDIVLSILGELQDFDGEGIGLDESTKGLIASATSIGAVAGMIFFGIIGDEVGRRLAIMCTGSLVVVGSIASACCMRSEAFPLAYQLFLCRLVLGFGIGGEYPLSAAMASERSSAATRGRVTAGIFSMQGLGAVAAAVLPLILIGCGASLQVTWRVLLAIAVLPSAFALYLRFSLKESESFNDAKSKRHGNTVDRAAKFFRTIWSLVLPLLGTSLSWMFMDITFYGTGEFKHVVANELFPGGQGVDKVMNDSWFAFVVSLVGLPGYICACLFIDKLGRWRLQVLGFVMMILFYVIMGICSQFSTNAYLNLVIFAITFFWTNFGPNTTTFIIPSEIFPIDVKSTCHGFSASMGKVGAIIGAYCFPIMQSNLGLAGVMYVCAGVAAMGLASTLIFLKRKLLDGAADPSLDGYSTEHSDVELKPSA</sequence>
<organism evidence="7 8">
    <name type="scientific">Perkinsus chesapeaki</name>
    <name type="common">Clam parasite</name>
    <name type="synonym">Perkinsus andrewsi</name>
    <dbReference type="NCBI Taxonomy" id="330153"/>
    <lineage>
        <taxon>Eukaryota</taxon>
        <taxon>Sar</taxon>
        <taxon>Alveolata</taxon>
        <taxon>Perkinsozoa</taxon>
        <taxon>Perkinsea</taxon>
        <taxon>Perkinsida</taxon>
        <taxon>Perkinsidae</taxon>
        <taxon>Perkinsus</taxon>
    </lineage>
</organism>
<gene>
    <name evidence="7" type="ORF">FOL47_010155</name>
</gene>
<evidence type="ECO:0000256" key="5">
    <source>
        <dbReference type="SAM" id="Phobius"/>
    </source>
</evidence>
<dbReference type="InterPro" id="IPR005828">
    <property type="entry name" value="MFS_sugar_transport-like"/>
</dbReference>
<dbReference type="EMBL" id="JAAPAO010000763">
    <property type="protein sequence ID" value="KAF4654070.1"/>
    <property type="molecule type" value="Genomic_DNA"/>
</dbReference>
<dbReference type="Gene3D" id="1.20.1250.20">
    <property type="entry name" value="MFS general substrate transporter like domains"/>
    <property type="match status" value="2"/>
</dbReference>
<proteinExistence type="predicted"/>
<feature type="transmembrane region" description="Helical" evidence="5">
    <location>
        <begin position="745"/>
        <end position="764"/>
    </location>
</feature>
<evidence type="ECO:0000259" key="6">
    <source>
        <dbReference type="PROSITE" id="PS50850"/>
    </source>
</evidence>
<keyword evidence="4 5" id="KW-0472">Membrane</keyword>
<feature type="transmembrane region" description="Helical" evidence="5">
    <location>
        <begin position="30"/>
        <end position="51"/>
    </location>
</feature>
<evidence type="ECO:0000313" key="8">
    <source>
        <dbReference type="Proteomes" id="UP000591131"/>
    </source>
</evidence>
<dbReference type="SUPFAM" id="SSF103473">
    <property type="entry name" value="MFS general substrate transporter"/>
    <property type="match status" value="2"/>
</dbReference>
<dbReference type="PANTHER" id="PTHR23508:SF10">
    <property type="entry name" value="CARBOXYLIC ACID TRANSPORTER PROTEIN HOMOLOG"/>
    <property type="match status" value="1"/>
</dbReference>
<accession>A0A7J6L3M4</accession>
<feature type="transmembrane region" description="Helical" evidence="5">
    <location>
        <begin position="545"/>
        <end position="564"/>
    </location>
</feature>
<dbReference type="Proteomes" id="UP000591131">
    <property type="component" value="Unassembled WGS sequence"/>
</dbReference>
<dbReference type="InterPro" id="IPR036259">
    <property type="entry name" value="MFS_trans_sf"/>
</dbReference>
<feature type="transmembrane region" description="Helical" evidence="5">
    <location>
        <begin position="163"/>
        <end position="188"/>
    </location>
</feature>
<feature type="transmembrane region" description="Helical" evidence="5">
    <location>
        <begin position="321"/>
        <end position="340"/>
    </location>
</feature>
<feature type="transmembrane region" description="Helical" evidence="5">
    <location>
        <begin position="616"/>
        <end position="635"/>
    </location>
</feature>
<feature type="transmembrane region" description="Helical" evidence="5">
    <location>
        <begin position="770"/>
        <end position="791"/>
    </location>
</feature>
<dbReference type="InterPro" id="IPR020846">
    <property type="entry name" value="MFS_dom"/>
</dbReference>
<feature type="transmembrane region" description="Helical" evidence="5">
    <location>
        <begin position="489"/>
        <end position="509"/>
    </location>
</feature>
<dbReference type="PROSITE" id="PS50850">
    <property type="entry name" value="MFS"/>
    <property type="match status" value="2"/>
</dbReference>
<dbReference type="PANTHER" id="PTHR23508">
    <property type="entry name" value="CARBOXYLIC ACID TRANSPORTER PROTEIN HOMOLOG"/>
    <property type="match status" value="1"/>
</dbReference>
<feature type="transmembrane region" description="Helical" evidence="5">
    <location>
        <begin position="346"/>
        <end position="364"/>
    </location>
</feature>
<evidence type="ECO:0000256" key="2">
    <source>
        <dbReference type="ARBA" id="ARBA00022692"/>
    </source>
</evidence>
<feature type="domain" description="Major facilitator superfamily (MFS) profile" evidence="6">
    <location>
        <begin position="444"/>
        <end position="858"/>
    </location>
</feature>
<keyword evidence="3 5" id="KW-1133">Transmembrane helix</keyword>
<feature type="transmembrane region" description="Helical" evidence="5">
    <location>
        <begin position="245"/>
        <end position="270"/>
    </location>
</feature>
<comment type="caution">
    <text evidence="7">The sequence shown here is derived from an EMBL/GenBank/DDBJ whole genome shotgun (WGS) entry which is preliminary data.</text>
</comment>
<feature type="transmembrane region" description="Helical" evidence="5">
    <location>
        <begin position="656"/>
        <end position="680"/>
    </location>
</feature>